<protein>
    <submittedName>
        <fullName evidence="2">Uncharacterized protein</fullName>
    </submittedName>
</protein>
<keyword evidence="3" id="KW-1185">Reference proteome</keyword>
<feature type="compositionally biased region" description="Basic and acidic residues" evidence="1">
    <location>
        <begin position="25"/>
        <end position="36"/>
    </location>
</feature>
<organism evidence="2 3">
    <name type="scientific">Aureococcus anophagefferens</name>
    <name type="common">Harmful bloom alga</name>
    <dbReference type="NCBI Taxonomy" id="44056"/>
    <lineage>
        <taxon>Eukaryota</taxon>
        <taxon>Sar</taxon>
        <taxon>Stramenopiles</taxon>
        <taxon>Ochrophyta</taxon>
        <taxon>Pelagophyceae</taxon>
        <taxon>Pelagomonadales</taxon>
        <taxon>Pelagomonadaceae</taxon>
        <taxon>Aureococcus</taxon>
    </lineage>
</organism>
<feature type="region of interest" description="Disordered" evidence="1">
    <location>
        <begin position="1"/>
        <end position="120"/>
    </location>
</feature>
<feature type="compositionally biased region" description="Basic residues" evidence="1">
    <location>
        <begin position="107"/>
        <end position="120"/>
    </location>
</feature>
<evidence type="ECO:0000256" key="1">
    <source>
        <dbReference type="SAM" id="MobiDB-lite"/>
    </source>
</evidence>
<name>A0ABR1FLR2_AURAN</name>
<evidence type="ECO:0000313" key="2">
    <source>
        <dbReference type="EMBL" id="KAK7233122.1"/>
    </source>
</evidence>
<sequence length="142" mass="15042">MSGYFFGDSSGNLCGPEHQSGSDGESSRKSSDDVFARRALARASSKETIPAPAPLPAAGLDAARVHEHDDDDDEVAAVTWGGEDTSFRAPSASSPDENFFGGAQRGLMKHVSSRARRRKARTSRACWRAVRAWSAAASSPSS</sequence>
<gene>
    <name evidence="2" type="ORF">SO694_00039290</name>
</gene>
<comment type="caution">
    <text evidence="2">The sequence shown here is derived from an EMBL/GenBank/DDBJ whole genome shotgun (WGS) entry which is preliminary data.</text>
</comment>
<reference evidence="2 3" key="1">
    <citation type="submission" date="2024-03" db="EMBL/GenBank/DDBJ databases">
        <title>Aureococcus anophagefferens CCMP1851 and Kratosvirus quantuckense: Draft genome of a second virus-susceptible host strain in the model system.</title>
        <authorList>
            <person name="Chase E."/>
            <person name="Truchon A.R."/>
            <person name="Schepens W."/>
            <person name="Wilhelm S.W."/>
        </authorList>
    </citation>
    <scope>NUCLEOTIDE SEQUENCE [LARGE SCALE GENOMIC DNA]</scope>
    <source>
        <strain evidence="2 3">CCMP1851</strain>
    </source>
</reference>
<accession>A0ABR1FLR2</accession>
<dbReference type="EMBL" id="JBBJCI010000364">
    <property type="protein sequence ID" value="KAK7233122.1"/>
    <property type="molecule type" value="Genomic_DNA"/>
</dbReference>
<proteinExistence type="predicted"/>
<evidence type="ECO:0000313" key="3">
    <source>
        <dbReference type="Proteomes" id="UP001363151"/>
    </source>
</evidence>
<dbReference type="Proteomes" id="UP001363151">
    <property type="component" value="Unassembled WGS sequence"/>
</dbReference>